<name>A0A914GTK4_GLORO</name>
<proteinExistence type="predicted"/>
<keyword evidence="2" id="KW-0812">Transmembrane</keyword>
<protein>
    <submittedName>
        <fullName evidence="4">Uncharacterized protein</fullName>
    </submittedName>
</protein>
<evidence type="ECO:0000256" key="2">
    <source>
        <dbReference type="SAM" id="Phobius"/>
    </source>
</evidence>
<dbReference type="AlphaFoldDB" id="A0A914GTK4"/>
<dbReference type="WBParaSite" id="Gr19_v10_g10282.t1">
    <property type="protein sequence ID" value="Gr19_v10_g10282.t1"/>
    <property type="gene ID" value="Gr19_v10_g10282"/>
</dbReference>
<keyword evidence="2" id="KW-0472">Membrane</keyword>
<feature type="transmembrane region" description="Helical" evidence="2">
    <location>
        <begin position="233"/>
        <end position="262"/>
    </location>
</feature>
<evidence type="ECO:0000313" key="4">
    <source>
        <dbReference type="WBParaSite" id="Gr19_v10_g10282.t1"/>
    </source>
</evidence>
<organism evidence="3 4">
    <name type="scientific">Globodera rostochiensis</name>
    <name type="common">Golden nematode worm</name>
    <name type="synonym">Heterodera rostochiensis</name>
    <dbReference type="NCBI Taxonomy" id="31243"/>
    <lineage>
        <taxon>Eukaryota</taxon>
        <taxon>Metazoa</taxon>
        <taxon>Ecdysozoa</taxon>
        <taxon>Nematoda</taxon>
        <taxon>Chromadorea</taxon>
        <taxon>Rhabditida</taxon>
        <taxon>Tylenchina</taxon>
        <taxon>Tylenchomorpha</taxon>
        <taxon>Tylenchoidea</taxon>
        <taxon>Heteroderidae</taxon>
        <taxon>Heteroderinae</taxon>
        <taxon>Globodera</taxon>
    </lineage>
</organism>
<sequence length="406" mass="45333">MAIPFLPQTFPSFTASSASSLLFIVTLLSLNVYCPSLADVLSLQGYACAKAGAELPKGFSLLKGEQLMLDPTALGSEDTDRTIKPQIRALLMNAEEYDKLRFAVVIIRRNNGSAQKARVSNRCCRKFIINHLIVPENGNCSFGYEMEAKDELQQKECVEKAVNCTFLSVYCSFPMGQVENLTNVRHFSIKMWAPVDGIPCKWKAIIEGVRVLVNVSADDPNIEEKCWEQTPTYFWSSGVFIFSLIAVVVVIAVAAVVVTFLLCRRQQHEEKEEEKSVYMEEQPTSIAEQFGAMSVSMLSGGYDDDEEKKPNYVISRSGNVGVEVPESSYSNEEEENPYNNNKGGGNANAPYEARKSNFWPKRTEVEEEAIYESATRAVYELGVPKSAEEVPPSRATESDIYNTYMR</sequence>
<evidence type="ECO:0000313" key="3">
    <source>
        <dbReference type="Proteomes" id="UP000887572"/>
    </source>
</evidence>
<evidence type="ECO:0000256" key="1">
    <source>
        <dbReference type="SAM" id="MobiDB-lite"/>
    </source>
</evidence>
<feature type="region of interest" description="Disordered" evidence="1">
    <location>
        <begin position="323"/>
        <end position="352"/>
    </location>
</feature>
<reference evidence="4" key="1">
    <citation type="submission" date="2022-11" db="UniProtKB">
        <authorList>
            <consortium name="WormBaseParasite"/>
        </authorList>
    </citation>
    <scope>IDENTIFICATION</scope>
</reference>
<feature type="region of interest" description="Disordered" evidence="1">
    <location>
        <begin position="386"/>
        <end position="406"/>
    </location>
</feature>
<keyword evidence="3" id="KW-1185">Reference proteome</keyword>
<keyword evidence="2" id="KW-1133">Transmembrane helix</keyword>
<accession>A0A914GTK4</accession>
<dbReference type="Proteomes" id="UP000887572">
    <property type="component" value="Unplaced"/>
</dbReference>
<feature type="compositionally biased region" description="Low complexity" evidence="1">
    <location>
        <begin position="337"/>
        <end position="351"/>
    </location>
</feature>